<accession>A0AAU7LTD9</accession>
<protein>
    <submittedName>
        <fullName evidence="1">Uncharacterized protein</fullName>
    </submittedName>
</protein>
<reference evidence="1" key="1">
    <citation type="submission" date="2024-05" db="EMBL/GenBank/DDBJ databases">
        <authorList>
            <person name="Bunk B."/>
            <person name="Swiderski J."/>
            <person name="Sproer C."/>
            <person name="Thiel V."/>
        </authorList>
    </citation>
    <scope>NUCLEOTIDE SEQUENCE</scope>
    <source>
        <strain evidence="1">DSM 17735</strain>
    </source>
</reference>
<name>A0AAU7LTD9_9BURK</name>
<dbReference type="EMBL" id="CP157675">
    <property type="protein sequence ID" value="XBP70914.1"/>
    <property type="molecule type" value="Genomic_DNA"/>
</dbReference>
<sequence length="43" mass="4627">MSLLSAIRDEPASLQAGYMPQLVAGFSFVPGMSPVAERKNFRG</sequence>
<organism evidence="1">
    <name type="scientific">Polaromonas hydrogenivorans</name>
    <dbReference type="NCBI Taxonomy" id="335476"/>
    <lineage>
        <taxon>Bacteria</taxon>
        <taxon>Pseudomonadati</taxon>
        <taxon>Pseudomonadota</taxon>
        <taxon>Betaproteobacteria</taxon>
        <taxon>Burkholderiales</taxon>
        <taxon>Comamonadaceae</taxon>
        <taxon>Polaromonas</taxon>
    </lineage>
</organism>
<evidence type="ECO:0000313" key="1">
    <source>
        <dbReference type="EMBL" id="XBP70914.1"/>
    </source>
</evidence>
<dbReference type="AlphaFoldDB" id="A0AAU7LTD9"/>
<proteinExistence type="predicted"/>
<dbReference type="RefSeq" id="WP_349280236.1">
    <property type="nucleotide sequence ID" value="NZ_CBCSCU010000019.1"/>
</dbReference>
<gene>
    <name evidence="1" type="ORF">ABLV49_03630</name>
</gene>